<proteinExistence type="predicted"/>
<dbReference type="AlphaFoldDB" id="A0A7H1N0D3"/>
<evidence type="ECO:0000259" key="1">
    <source>
        <dbReference type="Pfam" id="PF04230"/>
    </source>
</evidence>
<dbReference type="EMBL" id="CP053923">
    <property type="protein sequence ID" value="QNT69169.1"/>
    <property type="molecule type" value="Genomic_DNA"/>
</dbReference>
<organism evidence="2 3">
    <name type="scientific">Defluviicoccus vanus</name>
    <dbReference type="NCBI Taxonomy" id="111831"/>
    <lineage>
        <taxon>Bacteria</taxon>
        <taxon>Pseudomonadati</taxon>
        <taxon>Pseudomonadota</taxon>
        <taxon>Alphaproteobacteria</taxon>
        <taxon>Rhodospirillales</taxon>
        <taxon>Rhodospirillaceae</taxon>
        <taxon>Defluviicoccus</taxon>
    </lineage>
</organism>
<gene>
    <name evidence="2" type="ORF">HQ394_07265</name>
</gene>
<dbReference type="Proteomes" id="UP000516369">
    <property type="component" value="Chromosome"/>
</dbReference>
<dbReference type="GO" id="GO:0016740">
    <property type="term" value="F:transferase activity"/>
    <property type="evidence" value="ECO:0007669"/>
    <property type="project" value="UniProtKB-KW"/>
</dbReference>
<evidence type="ECO:0000313" key="2">
    <source>
        <dbReference type="EMBL" id="QNT69169.1"/>
    </source>
</evidence>
<protein>
    <submittedName>
        <fullName evidence="2">Polysaccharide pyruvyl transferase family protein</fullName>
    </submittedName>
</protein>
<accession>A0A7H1N0D3</accession>
<keyword evidence="2" id="KW-0808">Transferase</keyword>
<feature type="domain" description="Polysaccharide pyruvyl transferase" evidence="1">
    <location>
        <begin position="13"/>
        <end position="278"/>
    </location>
</feature>
<reference evidence="2 3" key="1">
    <citation type="submission" date="2020-05" db="EMBL/GenBank/DDBJ databases">
        <title>Complete closed genome sequence of Defluviicoccus vanus.</title>
        <authorList>
            <person name="Bessarab I."/>
            <person name="Arumugam K."/>
            <person name="Maszenan A.M."/>
            <person name="Seviour R.J."/>
            <person name="Williams R.B."/>
        </authorList>
    </citation>
    <scope>NUCLEOTIDE SEQUENCE [LARGE SCALE GENOMIC DNA]</scope>
    <source>
        <strain evidence="2 3">Ben 114</strain>
    </source>
</reference>
<dbReference type="Pfam" id="PF04230">
    <property type="entry name" value="PS_pyruv_trans"/>
    <property type="match status" value="1"/>
</dbReference>
<evidence type="ECO:0000313" key="3">
    <source>
        <dbReference type="Proteomes" id="UP000516369"/>
    </source>
</evidence>
<dbReference type="InterPro" id="IPR007345">
    <property type="entry name" value="Polysacch_pyruvyl_Trfase"/>
</dbReference>
<keyword evidence="3" id="KW-1185">Reference proteome</keyword>
<sequence length="348" mass="39667">MKVLVVTLHDIMNFGAYMQAYAMQSVLNGMGHDAAFLRFTSWDNAKYRYKSYVSRRPQQLWFNLRRGFAYRPYFRTLLSIDDNSVTTPFHVAVVGSDEILNVQSRYFHHAPEFFGNNLKAQKVVGYALCCGDSRYEDIIRTDNAVAGLAKMQALSARDEHTRTILERIVQRPVPRVLDPTLLFDGSYVVEPAREDKYVLVYGFRFTNDQIASIREFARGQRRALISLDVRNDWCEYAIPSSPLRALGLIENADYVVTDAFHGTIFSVLFQKRFISFATRKKVSDLLVSLGLEERDGRHADSLESVLHRDIKWQPVQARISTLRNQSKEFLSASLASNERTGEGVSAAA</sequence>
<name>A0A7H1N0D3_9PROT</name>
<dbReference type="RefSeq" id="WP_190262678.1">
    <property type="nucleotide sequence ID" value="NZ_CP053923.1"/>
</dbReference>
<dbReference type="KEGG" id="dvn:HQ394_07265"/>